<organism evidence="6 7">
    <name type="scientific">Georgenia ruanii</name>
    <dbReference type="NCBI Taxonomy" id="348442"/>
    <lineage>
        <taxon>Bacteria</taxon>
        <taxon>Bacillati</taxon>
        <taxon>Actinomycetota</taxon>
        <taxon>Actinomycetes</taxon>
        <taxon>Micrococcales</taxon>
        <taxon>Bogoriellaceae</taxon>
        <taxon>Georgenia</taxon>
    </lineage>
</organism>
<dbReference type="OrthoDB" id="9802264at2"/>
<dbReference type="FunFam" id="3.40.50.300:FF:000032">
    <property type="entry name" value="Export ABC transporter ATP-binding protein"/>
    <property type="match status" value="1"/>
</dbReference>
<keyword evidence="1" id="KW-0813">Transport</keyword>
<dbReference type="InterPro" id="IPR027417">
    <property type="entry name" value="P-loop_NTPase"/>
</dbReference>
<dbReference type="Proteomes" id="UP000429644">
    <property type="component" value="Unassembled WGS sequence"/>
</dbReference>
<reference evidence="6 7" key="1">
    <citation type="submission" date="2019-10" db="EMBL/GenBank/DDBJ databases">
        <title>Georgenia wutianyii sp. nov. and Georgenia yuyongxinii sp. nov. isolated from plateau pika (Ochotona curzoniae) in the Qinghai-Tibet plateau of China.</title>
        <authorList>
            <person name="Tian Z."/>
        </authorList>
    </citation>
    <scope>NUCLEOTIDE SEQUENCE [LARGE SCALE GENOMIC DNA]</scope>
    <source>
        <strain evidence="6 7">JCM 15130</strain>
    </source>
</reference>
<dbReference type="GO" id="GO:0022857">
    <property type="term" value="F:transmembrane transporter activity"/>
    <property type="evidence" value="ECO:0007669"/>
    <property type="project" value="UniProtKB-ARBA"/>
</dbReference>
<protein>
    <submittedName>
        <fullName evidence="6">ATP-binding cassette domain-containing protein</fullName>
    </submittedName>
</protein>
<keyword evidence="3 6" id="KW-0067">ATP-binding</keyword>
<dbReference type="AlphaFoldDB" id="A0A7J9UX77"/>
<dbReference type="PANTHER" id="PTHR24220:SF685">
    <property type="entry name" value="ABC TRANSPORTER RELATED"/>
    <property type="match status" value="1"/>
</dbReference>
<evidence type="ECO:0000256" key="3">
    <source>
        <dbReference type="ARBA" id="ARBA00022840"/>
    </source>
</evidence>
<dbReference type="PROSITE" id="PS50893">
    <property type="entry name" value="ABC_TRANSPORTER_2"/>
    <property type="match status" value="1"/>
</dbReference>
<comment type="caution">
    <text evidence="6">The sequence shown here is derived from an EMBL/GenBank/DDBJ whole genome shotgun (WGS) entry which is preliminary data.</text>
</comment>
<feature type="compositionally biased region" description="Basic and acidic residues" evidence="4">
    <location>
        <begin position="1"/>
        <end position="14"/>
    </location>
</feature>
<keyword evidence="2" id="KW-0547">Nucleotide-binding</keyword>
<dbReference type="GO" id="GO:0016887">
    <property type="term" value="F:ATP hydrolysis activity"/>
    <property type="evidence" value="ECO:0007669"/>
    <property type="project" value="InterPro"/>
</dbReference>
<evidence type="ECO:0000256" key="1">
    <source>
        <dbReference type="ARBA" id="ARBA00022448"/>
    </source>
</evidence>
<evidence type="ECO:0000256" key="4">
    <source>
        <dbReference type="SAM" id="MobiDB-lite"/>
    </source>
</evidence>
<name>A0A7J9UX77_9MICO</name>
<evidence type="ECO:0000256" key="2">
    <source>
        <dbReference type="ARBA" id="ARBA00022741"/>
    </source>
</evidence>
<dbReference type="SMART" id="SM00382">
    <property type="entry name" value="AAA"/>
    <property type="match status" value="1"/>
</dbReference>
<feature type="compositionally biased region" description="Low complexity" evidence="4">
    <location>
        <begin position="45"/>
        <end position="65"/>
    </location>
</feature>
<dbReference type="CDD" id="cd03255">
    <property type="entry name" value="ABC_MJ0796_LolCDE_FtsE"/>
    <property type="match status" value="1"/>
</dbReference>
<evidence type="ECO:0000259" key="5">
    <source>
        <dbReference type="PROSITE" id="PS50893"/>
    </source>
</evidence>
<evidence type="ECO:0000313" key="6">
    <source>
        <dbReference type="EMBL" id="MPV89082.1"/>
    </source>
</evidence>
<dbReference type="GO" id="GO:0098796">
    <property type="term" value="C:membrane protein complex"/>
    <property type="evidence" value="ECO:0007669"/>
    <property type="project" value="UniProtKB-ARBA"/>
</dbReference>
<dbReference type="InterPro" id="IPR003439">
    <property type="entry name" value="ABC_transporter-like_ATP-bd"/>
</dbReference>
<dbReference type="InterPro" id="IPR015854">
    <property type="entry name" value="ABC_transpr_LolD-like"/>
</dbReference>
<proteinExistence type="predicted"/>
<dbReference type="EMBL" id="WHPD01002245">
    <property type="protein sequence ID" value="MPV89082.1"/>
    <property type="molecule type" value="Genomic_DNA"/>
</dbReference>
<feature type="region of interest" description="Disordered" evidence="4">
    <location>
        <begin position="1"/>
        <end position="99"/>
    </location>
</feature>
<feature type="domain" description="ABC transporter" evidence="5">
    <location>
        <begin position="102"/>
        <end position="339"/>
    </location>
</feature>
<feature type="region of interest" description="Disordered" evidence="4">
    <location>
        <begin position="342"/>
        <end position="368"/>
    </location>
</feature>
<sequence length="368" mass="37796">MGRHRGAEPHEQRRPRGRVRAGAVDQVEPKTVDDGGSSGDGDAAGVGDAAAAAGAAPGDGATSPTTAPPHPDGSGHGAARTAPRTGPTPVHTPAQPGPDAIASARALTKVYGAGETQVRALDGVDVDLARGSLTAVMGPSGSGKSTLMHCLAGLDSPTSGSVVVDGVEISRMSQRQLTKLRRTRIGFVFQAYNLVPTLTAAENIRLPLDIARRPVDKARFDAVVRAVGLEDRLHHRPSELSGGQQQRVACARALIAEPSVVFADEPTGNLDSRSAAEVLGFLRRSVDELGHSVVMVTHEPSAAAYAHRVLFLADGRLEAELLHPDEAGILAAIGELSAARERRQAGSTGTTGAAGTAVITPADGDGAR</sequence>
<dbReference type="GO" id="GO:0005524">
    <property type="term" value="F:ATP binding"/>
    <property type="evidence" value="ECO:0007669"/>
    <property type="project" value="UniProtKB-KW"/>
</dbReference>
<keyword evidence="7" id="KW-1185">Reference proteome</keyword>
<accession>A0A7J9UX77</accession>
<dbReference type="GO" id="GO:0005886">
    <property type="term" value="C:plasma membrane"/>
    <property type="evidence" value="ECO:0007669"/>
    <property type="project" value="TreeGrafter"/>
</dbReference>
<dbReference type="SUPFAM" id="SSF52540">
    <property type="entry name" value="P-loop containing nucleoside triphosphate hydrolases"/>
    <property type="match status" value="1"/>
</dbReference>
<dbReference type="PANTHER" id="PTHR24220">
    <property type="entry name" value="IMPORT ATP-BINDING PROTEIN"/>
    <property type="match status" value="1"/>
</dbReference>
<gene>
    <name evidence="6" type="ORF">GB882_10420</name>
</gene>
<dbReference type="InterPro" id="IPR003593">
    <property type="entry name" value="AAA+_ATPase"/>
</dbReference>
<dbReference type="Gene3D" id="3.40.50.300">
    <property type="entry name" value="P-loop containing nucleotide triphosphate hydrolases"/>
    <property type="match status" value="1"/>
</dbReference>
<dbReference type="InterPro" id="IPR017911">
    <property type="entry name" value="MacB-like_ATP-bd"/>
</dbReference>
<dbReference type="Pfam" id="PF00005">
    <property type="entry name" value="ABC_tran"/>
    <property type="match status" value="1"/>
</dbReference>
<feature type="compositionally biased region" description="Low complexity" evidence="4">
    <location>
        <begin position="345"/>
        <end position="357"/>
    </location>
</feature>
<evidence type="ECO:0000313" key="7">
    <source>
        <dbReference type="Proteomes" id="UP000429644"/>
    </source>
</evidence>